<dbReference type="RefSeq" id="WP_058294030.1">
    <property type="nucleotide sequence ID" value="NZ_CAKJVD010000011.1"/>
</dbReference>
<name>A0A2A7MDP4_9CLOT</name>
<organism evidence="6 8">
    <name type="scientific">Clostridium neonatale</name>
    <dbReference type="NCBI Taxonomy" id="137838"/>
    <lineage>
        <taxon>Bacteria</taxon>
        <taxon>Bacillati</taxon>
        <taxon>Bacillota</taxon>
        <taxon>Clostridia</taxon>
        <taxon>Eubacteriales</taxon>
        <taxon>Clostridiaceae</taxon>
        <taxon>Clostridium</taxon>
    </lineage>
</organism>
<dbReference type="GeneID" id="68876159"/>
<reference evidence="5" key="3">
    <citation type="submission" date="2022-10" db="EMBL/GenBank/DDBJ databases">
        <authorList>
            <person name="Aires J."/>
            <person name="Mesa V."/>
        </authorList>
    </citation>
    <scope>NUCLEOTIDE SEQUENCE</scope>
    <source>
        <strain evidence="5">Clostridium neonatale JD116</strain>
    </source>
</reference>
<sequence length="219" mass="25337">MEKLGSIKKSKSLADKAYDTIKEAIIYNKLKPGEILAEEKLAEELNISRTQIRSALSKLVFEEIAFINKNKNVIVSDITQKDIDDIFFIRESLEPLAVSLLKDKITKSQIEDLKNKYIEQLHTIEQFDGYSFIELDYDFHNTISEYTGNSFLNETIKKATLVTKRFLILSGTVPQYSIIANKEHKEIIDYIERGQFEEASESMLRHLKNVKEKILRKNA</sequence>
<dbReference type="AlphaFoldDB" id="A0A2A7MDP4"/>
<dbReference type="GO" id="GO:0003677">
    <property type="term" value="F:DNA binding"/>
    <property type="evidence" value="ECO:0007669"/>
    <property type="project" value="UniProtKB-KW"/>
</dbReference>
<dbReference type="Proteomes" id="UP000431451">
    <property type="component" value="Unassembled WGS sequence"/>
</dbReference>
<gene>
    <name evidence="5" type="primary">rspR</name>
    <name evidence="5" type="ORF">CNEO2_70035</name>
    <name evidence="7" type="ORF">CNEONATNEC25_00819</name>
    <name evidence="6" type="ORF">CQ394_14540</name>
</gene>
<evidence type="ECO:0000313" key="5">
    <source>
        <dbReference type="EMBL" id="CAI3684996.1"/>
    </source>
</evidence>
<evidence type="ECO:0000313" key="6">
    <source>
        <dbReference type="EMBL" id="PEG29864.1"/>
    </source>
</evidence>
<proteinExistence type="predicted"/>
<dbReference type="Pfam" id="PF00392">
    <property type="entry name" value="GntR"/>
    <property type="match status" value="1"/>
</dbReference>
<evidence type="ECO:0000313" key="7">
    <source>
        <dbReference type="EMBL" id="VCT83224.1"/>
    </source>
</evidence>
<dbReference type="InterPro" id="IPR011711">
    <property type="entry name" value="GntR_C"/>
</dbReference>
<dbReference type="GO" id="GO:0003700">
    <property type="term" value="F:DNA-binding transcription factor activity"/>
    <property type="evidence" value="ECO:0007669"/>
    <property type="project" value="InterPro"/>
</dbReference>
<dbReference type="Gene3D" id="1.20.120.530">
    <property type="entry name" value="GntR ligand-binding domain-like"/>
    <property type="match status" value="1"/>
</dbReference>
<evidence type="ECO:0000313" key="9">
    <source>
        <dbReference type="Proteomes" id="UP000431451"/>
    </source>
</evidence>
<dbReference type="SMART" id="SM00895">
    <property type="entry name" value="FCD"/>
    <property type="match status" value="1"/>
</dbReference>
<keyword evidence="2" id="KW-0238">DNA-binding</keyword>
<dbReference type="Proteomes" id="UP000220840">
    <property type="component" value="Unassembled WGS sequence"/>
</dbReference>
<dbReference type="InterPro" id="IPR000524">
    <property type="entry name" value="Tscrpt_reg_HTH_GntR"/>
</dbReference>
<reference evidence="7 9" key="2">
    <citation type="submission" date="2018-06" db="EMBL/GenBank/DDBJ databases">
        <authorList>
            <consortium name="IHU Genomes"/>
        </authorList>
    </citation>
    <scope>NUCLEOTIDE SEQUENCE [LARGE SCALE GENOMIC DNA]</scope>
    <source>
        <strain evidence="7 9">NEC25</strain>
    </source>
</reference>
<feature type="domain" description="HTH gntR-type" evidence="4">
    <location>
        <begin position="11"/>
        <end position="78"/>
    </location>
</feature>
<dbReference type="Proteomes" id="UP001189143">
    <property type="component" value="Unassembled WGS sequence"/>
</dbReference>
<evidence type="ECO:0000313" key="8">
    <source>
        <dbReference type="Proteomes" id="UP000220840"/>
    </source>
</evidence>
<dbReference type="EMBL" id="PDCJ01000002">
    <property type="protein sequence ID" value="PEG29864.1"/>
    <property type="molecule type" value="Genomic_DNA"/>
</dbReference>
<dbReference type="PANTHER" id="PTHR43537:SF24">
    <property type="entry name" value="GLUCONATE OPERON TRANSCRIPTIONAL REPRESSOR"/>
    <property type="match status" value="1"/>
</dbReference>
<evidence type="ECO:0000256" key="1">
    <source>
        <dbReference type="ARBA" id="ARBA00023015"/>
    </source>
</evidence>
<dbReference type="OrthoDB" id="9781630at2"/>
<dbReference type="Pfam" id="PF07729">
    <property type="entry name" value="FCD"/>
    <property type="match status" value="1"/>
</dbReference>
<evidence type="ECO:0000256" key="3">
    <source>
        <dbReference type="ARBA" id="ARBA00023163"/>
    </source>
</evidence>
<dbReference type="InterPro" id="IPR008920">
    <property type="entry name" value="TF_FadR/GntR_C"/>
</dbReference>
<dbReference type="InterPro" id="IPR036390">
    <property type="entry name" value="WH_DNA-bd_sf"/>
</dbReference>
<keyword evidence="3" id="KW-0804">Transcription</keyword>
<dbReference type="InterPro" id="IPR036388">
    <property type="entry name" value="WH-like_DNA-bd_sf"/>
</dbReference>
<dbReference type="Gene3D" id="1.10.10.10">
    <property type="entry name" value="Winged helix-like DNA-binding domain superfamily/Winged helix DNA-binding domain"/>
    <property type="match status" value="1"/>
</dbReference>
<dbReference type="EMBL" id="UWJD01000001">
    <property type="protein sequence ID" value="VCT83224.1"/>
    <property type="molecule type" value="Genomic_DNA"/>
</dbReference>
<dbReference type="STRING" id="137838.GCA_001458595_01138"/>
<dbReference type="PROSITE" id="PS50949">
    <property type="entry name" value="HTH_GNTR"/>
    <property type="match status" value="1"/>
</dbReference>
<dbReference type="SMART" id="SM00345">
    <property type="entry name" value="HTH_GNTR"/>
    <property type="match status" value="1"/>
</dbReference>
<keyword evidence="1" id="KW-0805">Transcription regulation</keyword>
<evidence type="ECO:0000256" key="2">
    <source>
        <dbReference type="ARBA" id="ARBA00023125"/>
    </source>
</evidence>
<protein>
    <submittedName>
        <fullName evidence="6">GntR family transcriptional regulator</fullName>
    </submittedName>
    <submittedName>
        <fullName evidence="7">HTH-type transcriptional repressor RspR</fullName>
    </submittedName>
</protein>
<dbReference type="SUPFAM" id="SSF46785">
    <property type="entry name" value="Winged helix' DNA-binding domain"/>
    <property type="match status" value="1"/>
</dbReference>
<dbReference type="PANTHER" id="PTHR43537">
    <property type="entry name" value="TRANSCRIPTIONAL REGULATOR, GNTR FAMILY"/>
    <property type="match status" value="1"/>
</dbReference>
<reference evidence="6 8" key="1">
    <citation type="submission" date="2017-10" db="EMBL/GenBank/DDBJ databases">
        <title>Effective Description of Clostridium neonatale sp. nov. linked to necrotizing enterocolitis in neonates and a clarification of species assignable to the genus Clostridium (Prazmowski 1880) emend. Lawson and Rainey 2016.</title>
        <authorList>
            <person name="Bernard K."/>
            <person name="Burdz T."/>
            <person name="Wiebe D."/>
            <person name="Balcewich B."/>
            <person name="Alfa M."/>
            <person name="Bernier A.-M."/>
        </authorList>
    </citation>
    <scope>NUCLEOTIDE SEQUENCE [LARGE SCALE GENOMIC DNA]</scope>
    <source>
        <strain evidence="6 8">LCDC99A005</strain>
    </source>
</reference>
<dbReference type="EMBL" id="CAMTCP010000281">
    <property type="protein sequence ID" value="CAI3684996.1"/>
    <property type="molecule type" value="Genomic_DNA"/>
</dbReference>
<dbReference type="SUPFAM" id="SSF48008">
    <property type="entry name" value="GntR ligand-binding domain-like"/>
    <property type="match status" value="1"/>
</dbReference>
<accession>A0A2A7MDP4</accession>
<keyword evidence="8" id="KW-1185">Reference proteome</keyword>
<evidence type="ECO:0000259" key="4">
    <source>
        <dbReference type="PROSITE" id="PS50949"/>
    </source>
</evidence>